<feature type="domain" description="Carboxylesterase type B" evidence="4">
    <location>
        <begin position="273"/>
        <end position="781"/>
    </location>
</feature>
<dbReference type="InterPro" id="IPR015797">
    <property type="entry name" value="NUDIX_hydrolase-like_dom_sf"/>
</dbReference>
<name>A0ABN6XZ40_9MICO</name>
<evidence type="ECO:0000259" key="4">
    <source>
        <dbReference type="Pfam" id="PF00135"/>
    </source>
</evidence>
<comment type="similarity">
    <text evidence="1">Belongs to the type-B carboxylesterase/lipase family.</text>
</comment>
<sequence length="792" mass="85905">MPLYRDATGFTLADYPRPSVAVDTAVLTVTPAAELGVLLVRAERSTEGWRLPGTFLHEGERLSDAVLRSLRDKAGVTGLAPRQLHVFDDPDRDERGWVLSVAHLDAVPFPSLPEDSAGTRIAPVASLAEADLPFGHEQIIAAAAEALRTDYAVRPDPSGLLPPEPFTLTQLRRVHEAVAGTPSSETPSAERCFRCFVPSRGCRAAPSASRPSSISPPDRSSPHDPVFAPDRSSRGRGTSAPQQALAGESKRRGMSTSAQSPRTTDTPTETDADLIVDVTGGTVRGFRTGSEAAGSGGIRAWRGIPYAAPPTGDRRFRAPAPVEPWDGIRNATDFGPIAPQTIRRRAQIGPSLTTTDEDCLTLNVQAPTLGPDDERLPVLVFIHGGGYSAGSSRDFSGQGESFVLTGRALYVSFNYRLGSLGYLDFTRYSTAERPIESNLGLRDQVALLEWVQRNIASFGGDPDNVTVFGESAGASAVTTLLGIPAGRGLFARAIAQSSPPSAVFRARLAAEWAGDFVEILRRRASAVDVSNSERDAVDLLLTSDPADLVAACTELQRDSPDAYPGTFCLAPTVDGDFVPEHPMRAIREGRGNDVPLIIGSNAREGAVFRGPLDILPTTAPRIGAMFARAPGSAKQAMLDVYPELGHRRRDARDFGGDYGFWYPSTVLADWHSRHAATYAYRFDFAPRLLRLAGLDATHGVEMFALFDRFDLPLVRTMTSLGGREEYAAAGQRMRLAWLRFATDGTLPASWPAYSEQDRETLIIDSEDRVEQDPRRKRREAWKAFLPVFETLW</sequence>
<evidence type="ECO:0000256" key="3">
    <source>
        <dbReference type="SAM" id="MobiDB-lite"/>
    </source>
</evidence>
<evidence type="ECO:0000313" key="6">
    <source>
        <dbReference type="EMBL" id="BDZ50284.1"/>
    </source>
</evidence>
<dbReference type="EMBL" id="AP027732">
    <property type="protein sequence ID" value="BDZ50284.1"/>
    <property type="molecule type" value="Genomic_DNA"/>
</dbReference>
<evidence type="ECO:0000256" key="2">
    <source>
        <dbReference type="ARBA" id="ARBA00022801"/>
    </source>
</evidence>
<dbReference type="InterPro" id="IPR000086">
    <property type="entry name" value="NUDIX_hydrolase_dom"/>
</dbReference>
<accession>A0ABN6XZ40</accession>
<dbReference type="PANTHER" id="PTHR11559">
    <property type="entry name" value="CARBOXYLESTERASE"/>
    <property type="match status" value="1"/>
</dbReference>
<dbReference type="CDD" id="cd18873">
    <property type="entry name" value="NUDIX_NadM_like"/>
    <property type="match status" value="1"/>
</dbReference>
<evidence type="ECO:0000256" key="1">
    <source>
        <dbReference type="ARBA" id="ARBA00005964"/>
    </source>
</evidence>
<evidence type="ECO:0000313" key="7">
    <source>
        <dbReference type="Proteomes" id="UP001321486"/>
    </source>
</evidence>
<evidence type="ECO:0008006" key="8">
    <source>
        <dbReference type="Google" id="ProtNLM"/>
    </source>
</evidence>
<proteinExistence type="inferred from homology"/>
<protein>
    <recommendedName>
        <fullName evidence="8">Carboxylesterase type B domain-containing protein</fullName>
    </recommendedName>
</protein>
<evidence type="ECO:0000259" key="5">
    <source>
        <dbReference type="Pfam" id="PF00293"/>
    </source>
</evidence>
<dbReference type="SUPFAM" id="SSF53474">
    <property type="entry name" value="alpha/beta-Hydrolases"/>
    <property type="match status" value="1"/>
</dbReference>
<feature type="compositionally biased region" description="Low complexity" evidence="3">
    <location>
        <begin position="202"/>
        <end position="218"/>
    </location>
</feature>
<keyword evidence="2" id="KW-0378">Hydrolase</keyword>
<dbReference type="PROSITE" id="PS00122">
    <property type="entry name" value="CARBOXYLESTERASE_B_1"/>
    <property type="match status" value="1"/>
</dbReference>
<dbReference type="InterPro" id="IPR029058">
    <property type="entry name" value="AB_hydrolase_fold"/>
</dbReference>
<feature type="region of interest" description="Disordered" evidence="3">
    <location>
        <begin position="202"/>
        <end position="274"/>
    </location>
</feature>
<feature type="region of interest" description="Disordered" evidence="3">
    <location>
        <begin position="312"/>
        <end position="334"/>
    </location>
</feature>
<dbReference type="Gene3D" id="3.40.50.1820">
    <property type="entry name" value="alpha/beta hydrolase"/>
    <property type="match status" value="1"/>
</dbReference>
<dbReference type="Proteomes" id="UP001321486">
    <property type="component" value="Chromosome"/>
</dbReference>
<dbReference type="RefSeq" id="WP_286343340.1">
    <property type="nucleotide sequence ID" value="NZ_AP027732.1"/>
</dbReference>
<dbReference type="InterPro" id="IPR019826">
    <property type="entry name" value="Carboxylesterase_B_AS"/>
</dbReference>
<dbReference type="Pfam" id="PF00135">
    <property type="entry name" value="COesterase"/>
    <property type="match status" value="1"/>
</dbReference>
<dbReference type="Pfam" id="PF00293">
    <property type="entry name" value="NUDIX"/>
    <property type="match status" value="1"/>
</dbReference>
<organism evidence="6 7">
    <name type="scientific">Frondihabitans sucicola</name>
    <dbReference type="NCBI Taxonomy" id="1268041"/>
    <lineage>
        <taxon>Bacteria</taxon>
        <taxon>Bacillati</taxon>
        <taxon>Actinomycetota</taxon>
        <taxon>Actinomycetes</taxon>
        <taxon>Micrococcales</taxon>
        <taxon>Microbacteriaceae</taxon>
        <taxon>Frondihabitans</taxon>
    </lineage>
</organism>
<reference evidence="7" key="1">
    <citation type="journal article" date="2019" name="Int. J. Syst. Evol. Microbiol.">
        <title>The Global Catalogue of Microorganisms (GCM) 10K type strain sequencing project: providing services to taxonomists for standard genome sequencing and annotation.</title>
        <authorList>
            <consortium name="The Broad Institute Genomics Platform"/>
            <consortium name="The Broad Institute Genome Sequencing Center for Infectious Disease"/>
            <person name="Wu L."/>
            <person name="Ma J."/>
        </authorList>
    </citation>
    <scope>NUCLEOTIDE SEQUENCE [LARGE SCALE GENOMIC DNA]</scope>
    <source>
        <strain evidence="7">NBRC 108728</strain>
    </source>
</reference>
<dbReference type="InterPro" id="IPR002018">
    <property type="entry name" value="CarbesteraseB"/>
</dbReference>
<dbReference type="Gene3D" id="3.90.79.10">
    <property type="entry name" value="Nucleoside Triphosphate Pyrophosphohydrolase"/>
    <property type="match status" value="1"/>
</dbReference>
<keyword evidence="7" id="KW-1185">Reference proteome</keyword>
<feature type="compositionally biased region" description="Polar residues" evidence="3">
    <location>
        <begin position="254"/>
        <end position="267"/>
    </location>
</feature>
<feature type="domain" description="Nudix hydrolase" evidence="5">
    <location>
        <begin position="32"/>
        <end position="140"/>
    </location>
</feature>
<dbReference type="SUPFAM" id="SSF55811">
    <property type="entry name" value="Nudix"/>
    <property type="match status" value="1"/>
</dbReference>
<gene>
    <name evidence="6" type="ORF">GCM10025867_25250</name>
</gene>
<dbReference type="InterPro" id="IPR050309">
    <property type="entry name" value="Type-B_Carboxylest/Lipase"/>
</dbReference>